<feature type="transmembrane region" description="Helical" evidence="1">
    <location>
        <begin position="249"/>
        <end position="273"/>
    </location>
</feature>
<organism evidence="2 3">
    <name type="scientific">Plasmodium vivax</name>
    <name type="common">malaria parasite P. vivax</name>
    <dbReference type="NCBI Taxonomy" id="5855"/>
    <lineage>
        <taxon>Eukaryota</taxon>
        <taxon>Sar</taxon>
        <taxon>Alveolata</taxon>
        <taxon>Apicomplexa</taxon>
        <taxon>Aconoidasida</taxon>
        <taxon>Haemosporida</taxon>
        <taxon>Plasmodiidae</taxon>
        <taxon>Plasmodium</taxon>
        <taxon>Plasmodium (Plasmodium)</taxon>
    </lineage>
</organism>
<dbReference type="Proteomes" id="UP000779233">
    <property type="component" value="Unassembled WGS sequence"/>
</dbReference>
<evidence type="ECO:0000313" key="2">
    <source>
        <dbReference type="EMBL" id="CAG9483809.1"/>
    </source>
</evidence>
<sequence length="323" mass="38543">MTRCERSKEGIYKIFDKIDSYIEAEKKADSTTLPSGTTEACKSFSEVMYKSTYPSIAKEICENFAKIYKSLNPTLTMTQRGHEYIYHWASLNYWLNAELNKSTFYKNICVKEFYNNMENYINDILNYSVLMKDEIFDINKDELDKIHILFNLYSNYHGIIKNDVIVCKKENICLDYYRKCFQEYKNGIIMCPKYDTDFCKELQKFQEKYEKIKNPEPLTNIYDYNIIKPLPSHEEALQEYLSELKRKKITIATISVICSMFGIILILFCLYKFTPFGKWLPINKKNQEKRHAMKEKMYNFIDNSNEYSTYNEYTPYRFGYSST</sequence>
<protein>
    <submittedName>
        <fullName evidence="2">(malaria parasite P. vivax) hypothetical protein</fullName>
    </submittedName>
</protein>
<dbReference type="AlphaFoldDB" id="A0A8S4HGA5"/>
<evidence type="ECO:0000313" key="3">
    <source>
        <dbReference type="Proteomes" id="UP000779233"/>
    </source>
</evidence>
<gene>
    <name evidence="2" type="ORF">PVW1_020006300</name>
</gene>
<dbReference type="VEuPathDB" id="PlasmoDB:PVPAM_000044800"/>
<reference evidence="2" key="1">
    <citation type="submission" date="2021-09" db="EMBL/GenBank/DDBJ databases">
        <authorList>
            <consortium name="Pathogen Informatics"/>
        </authorList>
    </citation>
    <scope>NUCLEOTIDE SEQUENCE</scope>
    <source>
        <strain evidence="2">PvW1</strain>
    </source>
</reference>
<keyword evidence="1" id="KW-1133">Transmembrane helix</keyword>
<name>A0A8S4HGA5_PLAVI</name>
<accession>A0A8S4HGA5</accession>
<evidence type="ECO:0000256" key="1">
    <source>
        <dbReference type="SAM" id="Phobius"/>
    </source>
</evidence>
<keyword evidence="1" id="KW-0472">Membrane</keyword>
<dbReference type="EMBL" id="CAJZCX010000015">
    <property type="protein sequence ID" value="CAG9483809.1"/>
    <property type="molecule type" value="Genomic_DNA"/>
</dbReference>
<keyword evidence="1" id="KW-0812">Transmembrane</keyword>
<proteinExistence type="predicted"/>
<comment type="caution">
    <text evidence="2">The sequence shown here is derived from an EMBL/GenBank/DDBJ whole genome shotgun (WGS) entry which is preliminary data.</text>
</comment>